<name>A0AAE0PR00_9TELE</name>
<dbReference type="Gene3D" id="1.10.10.10">
    <property type="entry name" value="Winged helix-like DNA-binding domain superfamily/Winged helix DNA-binding domain"/>
    <property type="match status" value="1"/>
</dbReference>
<feature type="domain" description="Tc1-like transposase DDE" evidence="2">
    <location>
        <begin position="224"/>
        <end position="375"/>
    </location>
</feature>
<dbReference type="Pfam" id="PF13358">
    <property type="entry name" value="DDE_3"/>
    <property type="match status" value="1"/>
</dbReference>
<dbReference type="GO" id="GO:0015074">
    <property type="term" value="P:DNA integration"/>
    <property type="evidence" value="ECO:0007669"/>
    <property type="project" value="InterPro"/>
</dbReference>
<dbReference type="Pfam" id="PF25787">
    <property type="entry name" value="HTH_SB"/>
    <property type="match status" value="1"/>
</dbReference>
<organism evidence="4 5">
    <name type="scientific">Hemibagrus guttatus</name>
    <dbReference type="NCBI Taxonomy" id="175788"/>
    <lineage>
        <taxon>Eukaryota</taxon>
        <taxon>Metazoa</taxon>
        <taxon>Chordata</taxon>
        <taxon>Craniata</taxon>
        <taxon>Vertebrata</taxon>
        <taxon>Euteleostomi</taxon>
        <taxon>Actinopterygii</taxon>
        <taxon>Neopterygii</taxon>
        <taxon>Teleostei</taxon>
        <taxon>Ostariophysi</taxon>
        <taxon>Siluriformes</taxon>
        <taxon>Bagridae</taxon>
        <taxon>Hemibagrus</taxon>
    </lineage>
</organism>
<dbReference type="InterPro" id="IPR047655">
    <property type="entry name" value="Transpos_IS630-like"/>
</dbReference>
<dbReference type="InterPro" id="IPR052338">
    <property type="entry name" value="Transposase_5"/>
</dbReference>
<reference evidence="4" key="1">
    <citation type="submission" date="2023-06" db="EMBL/GenBank/DDBJ databases">
        <title>Male Hemibagrus guttatus genome.</title>
        <authorList>
            <person name="Bian C."/>
        </authorList>
    </citation>
    <scope>NUCLEOTIDE SEQUENCE</scope>
    <source>
        <strain evidence="4">Male_cb2023</strain>
        <tissue evidence="4">Muscle</tissue>
    </source>
</reference>
<dbReference type="GO" id="GO:0003677">
    <property type="term" value="F:DNA binding"/>
    <property type="evidence" value="ECO:0007669"/>
    <property type="project" value="InterPro"/>
</dbReference>
<evidence type="ECO:0000259" key="3">
    <source>
        <dbReference type="Pfam" id="PF25787"/>
    </source>
</evidence>
<evidence type="ECO:0000259" key="1">
    <source>
        <dbReference type="Pfam" id="PF01498"/>
    </source>
</evidence>
<dbReference type="Pfam" id="PF01498">
    <property type="entry name" value="HTH_Tnp_Tc3_2"/>
    <property type="match status" value="1"/>
</dbReference>
<protein>
    <recommendedName>
        <fullName evidence="6">Transposase</fullName>
    </recommendedName>
</protein>
<evidence type="ECO:0000313" key="5">
    <source>
        <dbReference type="Proteomes" id="UP001274896"/>
    </source>
</evidence>
<dbReference type="PANTHER" id="PTHR23022:SF135">
    <property type="entry name" value="SI:DKEY-77F5.3"/>
    <property type="match status" value="1"/>
</dbReference>
<dbReference type="NCBIfam" id="NF033545">
    <property type="entry name" value="transpos_IS630"/>
    <property type="match status" value="1"/>
</dbReference>
<sequence>MAKVDDSLYEFLTCQHDVRIACNLSMEECVLVVGKLVGGSSDLHSLPVLMAPVGTHYQYKRHLSTTSNSQTPNSTMAKTKELSKDTRNKIVDLHQAGKTISAIGKQLGVKKSTVGAIIRKWKTYKTTDNLPRSGAPRKISPRGVKMITRTVSKNPRTTRGDLVNDQQRAGTKVTKATISNTLRRQGFKSCSARRVPLLKPVHVRARLKFAREHLDYPEEDWENVIWSDETKIELFGKNSTCRVWRRKNAELHPKNTIPTVKHGGGNIMLWGCFSAKGPGRLIRVKERMNGAMYREILSKNLFQSARALKMKRGWVFQHDNDPKHTVRATKEWLRKKHFKVLEWPSQSPDLNPIENLWRELKIRVAQRQPQNITALEEICMEEWAKLCKNLVATYRKRLTSVIANKGLYKCGVSDEGCAALTSALRSNPSHLRDLDLSWNNLGDSGKKLLSALKDDEHYKLQTLIDLRSL</sequence>
<dbReference type="AlphaFoldDB" id="A0AAE0PR00"/>
<gene>
    <name evidence="4" type="ORF">QTP70_003119</name>
</gene>
<dbReference type="Gene3D" id="3.30.420.10">
    <property type="entry name" value="Ribonuclease H-like superfamily/Ribonuclease H"/>
    <property type="match status" value="1"/>
</dbReference>
<dbReference type="GO" id="GO:0006313">
    <property type="term" value="P:DNA transposition"/>
    <property type="evidence" value="ECO:0007669"/>
    <property type="project" value="InterPro"/>
</dbReference>
<proteinExistence type="predicted"/>
<evidence type="ECO:0000259" key="2">
    <source>
        <dbReference type="Pfam" id="PF13358"/>
    </source>
</evidence>
<dbReference type="SUPFAM" id="SSF52047">
    <property type="entry name" value="RNI-like"/>
    <property type="match status" value="1"/>
</dbReference>
<dbReference type="PANTHER" id="PTHR23022">
    <property type="entry name" value="TRANSPOSABLE ELEMENT-RELATED"/>
    <property type="match status" value="1"/>
</dbReference>
<evidence type="ECO:0000313" key="4">
    <source>
        <dbReference type="EMBL" id="KAK3506035.1"/>
    </source>
</evidence>
<dbReference type="InterPro" id="IPR038717">
    <property type="entry name" value="Tc1-like_DDE_dom"/>
</dbReference>
<accession>A0AAE0PR00</accession>
<dbReference type="InterPro" id="IPR036397">
    <property type="entry name" value="RNaseH_sf"/>
</dbReference>
<comment type="caution">
    <text evidence="4">The sequence shown here is derived from an EMBL/GenBank/DDBJ whole genome shotgun (WGS) entry which is preliminary data.</text>
</comment>
<dbReference type="Proteomes" id="UP001274896">
    <property type="component" value="Unassembled WGS sequence"/>
</dbReference>
<keyword evidence="5" id="KW-1185">Reference proteome</keyword>
<dbReference type="InterPro" id="IPR001611">
    <property type="entry name" value="Leu-rich_rpt"/>
</dbReference>
<feature type="domain" description="Sleeping Beauty transposase HTH" evidence="3">
    <location>
        <begin position="76"/>
        <end position="127"/>
    </location>
</feature>
<dbReference type="InterPro" id="IPR036388">
    <property type="entry name" value="WH-like_DNA-bd_sf"/>
</dbReference>
<dbReference type="Pfam" id="PF13516">
    <property type="entry name" value="LRR_6"/>
    <property type="match status" value="1"/>
</dbReference>
<feature type="domain" description="Transposase Tc1-like" evidence="1">
    <location>
        <begin position="146"/>
        <end position="215"/>
    </location>
</feature>
<dbReference type="SUPFAM" id="SSF46689">
    <property type="entry name" value="Homeodomain-like"/>
    <property type="match status" value="1"/>
</dbReference>
<dbReference type="EMBL" id="JAUCMX010000205">
    <property type="protein sequence ID" value="KAK3506035.1"/>
    <property type="molecule type" value="Genomic_DNA"/>
</dbReference>
<dbReference type="InterPro" id="IPR057667">
    <property type="entry name" value="HTH_SB"/>
</dbReference>
<dbReference type="InterPro" id="IPR009057">
    <property type="entry name" value="Homeodomain-like_sf"/>
</dbReference>
<evidence type="ECO:0008006" key="6">
    <source>
        <dbReference type="Google" id="ProtNLM"/>
    </source>
</evidence>
<dbReference type="InterPro" id="IPR002492">
    <property type="entry name" value="Transposase_Tc1-like"/>
</dbReference>